<keyword evidence="3" id="KW-1185">Reference proteome</keyword>
<dbReference type="EMBL" id="KN837207">
    <property type="protein sequence ID" value="KIJ33839.1"/>
    <property type="molecule type" value="Genomic_DNA"/>
</dbReference>
<reference evidence="2 3" key="1">
    <citation type="submission" date="2014-06" db="EMBL/GenBank/DDBJ databases">
        <title>Evolutionary Origins and Diversification of the Mycorrhizal Mutualists.</title>
        <authorList>
            <consortium name="DOE Joint Genome Institute"/>
            <consortium name="Mycorrhizal Genomics Consortium"/>
            <person name="Kohler A."/>
            <person name="Kuo A."/>
            <person name="Nagy L.G."/>
            <person name="Floudas D."/>
            <person name="Copeland A."/>
            <person name="Barry K.W."/>
            <person name="Cichocki N."/>
            <person name="Veneault-Fourrey C."/>
            <person name="LaButti K."/>
            <person name="Lindquist E.A."/>
            <person name="Lipzen A."/>
            <person name="Lundell T."/>
            <person name="Morin E."/>
            <person name="Murat C."/>
            <person name="Riley R."/>
            <person name="Ohm R."/>
            <person name="Sun H."/>
            <person name="Tunlid A."/>
            <person name="Henrissat B."/>
            <person name="Grigoriev I.V."/>
            <person name="Hibbett D.S."/>
            <person name="Martin F."/>
        </authorList>
    </citation>
    <scope>NUCLEOTIDE SEQUENCE [LARGE SCALE GENOMIC DNA]</scope>
    <source>
        <strain evidence="2 3">SS14</strain>
    </source>
</reference>
<feature type="compositionally biased region" description="Polar residues" evidence="1">
    <location>
        <begin position="932"/>
        <end position="948"/>
    </location>
</feature>
<organism evidence="2 3">
    <name type="scientific">Sphaerobolus stellatus (strain SS14)</name>
    <dbReference type="NCBI Taxonomy" id="990650"/>
    <lineage>
        <taxon>Eukaryota</taxon>
        <taxon>Fungi</taxon>
        <taxon>Dikarya</taxon>
        <taxon>Basidiomycota</taxon>
        <taxon>Agaricomycotina</taxon>
        <taxon>Agaricomycetes</taxon>
        <taxon>Phallomycetidae</taxon>
        <taxon>Geastrales</taxon>
        <taxon>Sphaerobolaceae</taxon>
        <taxon>Sphaerobolus</taxon>
    </lineage>
</organism>
<gene>
    <name evidence="2" type="ORF">M422DRAFT_182788</name>
</gene>
<proteinExistence type="predicted"/>
<sequence>MPRFLPNVDVRPQLEELRSLLDNDNGPILASNTVSGQLAEILHNLRNLRTSVSRPDNRNINPLERTSNSLPPANISSILPEPEVEYNVKITQRILLSKLYKYPKGSYLEYPETSPDDKTYIGHLFHWEGDMNSPVGSIVYSQGPPKGQTKKGNPAKINLFQDSNGEKVDCVKINSTCQGSKICPLVPVVIKKASHTKATRELLTERLRWDAIVRSMSGGPTRTILQRTLAYLNVLRLRGCGFPLQEETLLSAAEEEEWEARMQVQLEARRGRELEPQCRGRLLYLHDKDRTPFIWLLSGAYIEAYFFNDEDEMQTIDEAASDYGFGPLAPCMTVENSSSQRLYCPADHRDEEGNLTTLQLERTFCNSRLLLYIPTEDFISVCPYILVVCVGPHEHPIPIPSKTPPTIKEQVLDMVRRMDLDIADATPRRMMRHPAVYTRIRELCPDMENPTLIDIHPSLANKDHLRVYVNQIKSDIYPEGTDWNGVRHYKELQDKKKSFEDHYVRFIGTFSKVDGSYLGEDTVEECIRLIICMFPESSHRLLRNNYLQSDIAFSRLTNYMEFELGGWDSETRVSVCYCRIFLNCQSAISHFLVFRKIHQIVKQDTGQGLQWRHLHSETLQNPVGIFSFSVDQHLGQAQGLGLYLQELAQSPELRLKRDLHQPHKVLGDLTEYEHLQRFLRLCVNHMKRKVREGNKFPEHVQQLMYSLACIQHADWDGTIAAIQQEGGKAAIDWVQNKIVSKFPFPALCWQLSFIPLPIWQAGDRHTNLIETLHADINREGKFCTALSALIKSERFDLLKLKAMSNHEELGIRVSYKTGLDRERALHNIKREQHLRIKTQQKDDIRIQKVNGTLFNASQNVAAAKRRLDETDPPHAAQSGGSTTARVALQASLTRAEVAYAKALKSAEDLHRRGSGQIPLITTSQALFPPASASTLYSPTVPRSSTHTQGRLAPPPTTQPQDSQSSLQLHQDPQWFWEDTSETTESWYHWL</sequence>
<evidence type="ECO:0000313" key="3">
    <source>
        <dbReference type="Proteomes" id="UP000054279"/>
    </source>
</evidence>
<dbReference type="OrthoDB" id="3268409at2759"/>
<evidence type="ECO:0000256" key="1">
    <source>
        <dbReference type="SAM" id="MobiDB-lite"/>
    </source>
</evidence>
<feature type="region of interest" description="Disordered" evidence="1">
    <location>
        <begin position="863"/>
        <end position="883"/>
    </location>
</feature>
<feature type="compositionally biased region" description="Low complexity" evidence="1">
    <location>
        <begin position="958"/>
        <end position="968"/>
    </location>
</feature>
<accession>A0A0C9UGE0</accession>
<dbReference type="Proteomes" id="UP000054279">
    <property type="component" value="Unassembled WGS sequence"/>
</dbReference>
<dbReference type="HOGENOM" id="CLU_010536_1_0_1"/>
<feature type="region of interest" description="Disordered" evidence="1">
    <location>
        <begin position="932"/>
        <end position="968"/>
    </location>
</feature>
<dbReference type="AlphaFoldDB" id="A0A0C9UGE0"/>
<name>A0A0C9UGE0_SPHS4</name>
<evidence type="ECO:0000313" key="2">
    <source>
        <dbReference type="EMBL" id="KIJ33839.1"/>
    </source>
</evidence>
<protein>
    <submittedName>
        <fullName evidence="2">Uncharacterized protein</fullName>
    </submittedName>
</protein>